<protein>
    <recommendedName>
        <fullName evidence="10 11">UDP-N-acetylmuramoyl-tripeptide--D-alanyl-D-alanine ligase</fullName>
        <ecNumber evidence="10 11">6.3.2.10</ecNumber>
    </recommendedName>
    <alternativeName>
        <fullName evidence="10">D-alanyl-D-alanine-adding enzyme</fullName>
    </alternativeName>
</protein>
<keyword evidence="4 10" id="KW-0547">Nucleotide-binding</keyword>
<keyword evidence="2 10" id="KW-0436">Ligase</keyword>
<keyword evidence="9 10" id="KW-0961">Cell wall biogenesis/degradation</keyword>
<evidence type="ECO:0000256" key="5">
    <source>
        <dbReference type="ARBA" id="ARBA00022840"/>
    </source>
</evidence>
<feature type="domain" description="Mur ligase central" evidence="14">
    <location>
        <begin position="111"/>
        <end position="297"/>
    </location>
</feature>
<dbReference type="UniPathway" id="UPA00219"/>
<dbReference type="SUPFAM" id="SSF53623">
    <property type="entry name" value="MurD-like peptide ligases, catalytic domain"/>
    <property type="match status" value="1"/>
</dbReference>
<dbReference type="GO" id="GO:0008360">
    <property type="term" value="P:regulation of cell shape"/>
    <property type="evidence" value="ECO:0007669"/>
    <property type="project" value="UniProtKB-KW"/>
</dbReference>
<dbReference type="Gene3D" id="3.90.190.20">
    <property type="entry name" value="Mur ligase, C-terminal domain"/>
    <property type="match status" value="1"/>
</dbReference>
<evidence type="ECO:0000259" key="13">
    <source>
        <dbReference type="Pfam" id="PF02875"/>
    </source>
</evidence>
<dbReference type="Gene3D" id="3.40.1390.10">
    <property type="entry name" value="MurE/MurF, N-terminal domain"/>
    <property type="match status" value="1"/>
</dbReference>
<dbReference type="OrthoDB" id="9801978at2"/>
<dbReference type="AlphaFoldDB" id="A0A443IVY8"/>
<dbReference type="InterPro" id="IPR035911">
    <property type="entry name" value="MurE/MurF_N"/>
</dbReference>
<dbReference type="Gene3D" id="3.40.1190.10">
    <property type="entry name" value="Mur-like, catalytic domain"/>
    <property type="match status" value="1"/>
</dbReference>
<dbReference type="Pfam" id="PF02875">
    <property type="entry name" value="Mur_ligase_C"/>
    <property type="match status" value="1"/>
</dbReference>
<reference evidence="15" key="1">
    <citation type="submission" date="2018-12" db="EMBL/GenBank/DDBJ databases">
        <authorList>
            <person name="Sun L."/>
            <person name="Chen Z."/>
        </authorList>
    </citation>
    <scope>NUCLEOTIDE SEQUENCE [LARGE SCALE GENOMIC DNA]</scope>
    <source>
        <strain evidence="15">DSM 16012</strain>
    </source>
</reference>
<dbReference type="PANTHER" id="PTHR43024">
    <property type="entry name" value="UDP-N-ACETYLMURAMOYL-TRIPEPTIDE--D-ALANYL-D-ALANINE LIGASE"/>
    <property type="match status" value="1"/>
</dbReference>
<keyword evidence="16" id="KW-1185">Reference proteome</keyword>
<keyword evidence="5 10" id="KW-0067">ATP-binding</keyword>
<evidence type="ECO:0000313" key="16">
    <source>
        <dbReference type="Proteomes" id="UP000273811"/>
    </source>
</evidence>
<accession>A0A443IVY8</accession>
<comment type="caution">
    <text evidence="15">The sequence shown here is derived from an EMBL/GenBank/DDBJ whole genome shotgun (WGS) entry which is preliminary data.</text>
</comment>
<dbReference type="GO" id="GO:0008766">
    <property type="term" value="F:UDP-N-acetylmuramoylalanyl-D-glutamyl-2,6-diaminopimelate-D-alanyl-D-alanine ligase activity"/>
    <property type="evidence" value="ECO:0007669"/>
    <property type="project" value="RHEA"/>
</dbReference>
<dbReference type="GO" id="GO:0005524">
    <property type="term" value="F:ATP binding"/>
    <property type="evidence" value="ECO:0007669"/>
    <property type="project" value="UniProtKB-UniRule"/>
</dbReference>
<keyword evidence="8 10" id="KW-0131">Cell cycle</keyword>
<feature type="domain" description="Mur ligase N-terminal catalytic" evidence="12">
    <location>
        <begin position="27"/>
        <end position="101"/>
    </location>
</feature>
<dbReference type="Proteomes" id="UP000273811">
    <property type="component" value="Unassembled WGS sequence"/>
</dbReference>
<evidence type="ECO:0000256" key="6">
    <source>
        <dbReference type="ARBA" id="ARBA00022960"/>
    </source>
</evidence>
<evidence type="ECO:0000256" key="9">
    <source>
        <dbReference type="ARBA" id="ARBA00023316"/>
    </source>
</evidence>
<keyword evidence="1 10" id="KW-0963">Cytoplasm</keyword>
<dbReference type="GO" id="GO:0009252">
    <property type="term" value="P:peptidoglycan biosynthetic process"/>
    <property type="evidence" value="ECO:0007669"/>
    <property type="project" value="UniProtKB-UniRule"/>
</dbReference>
<comment type="function">
    <text evidence="10 11">Involved in cell wall formation. Catalyzes the final step in the synthesis of UDP-N-acetylmuramoyl-pentapeptide, the precursor of murein.</text>
</comment>
<keyword evidence="3 10" id="KW-0132">Cell division</keyword>
<dbReference type="HAMAP" id="MF_02019">
    <property type="entry name" value="MurF"/>
    <property type="match status" value="1"/>
</dbReference>
<evidence type="ECO:0000256" key="10">
    <source>
        <dbReference type="HAMAP-Rule" id="MF_02019"/>
    </source>
</evidence>
<comment type="catalytic activity">
    <reaction evidence="10 11">
        <text>D-alanyl-D-alanine + UDP-N-acetyl-alpha-D-muramoyl-L-alanyl-gamma-D-glutamyl-meso-2,6-diaminopimelate + ATP = UDP-N-acetyl-alpha-D-muramoyl-L-alanyl-gamma-D-glutamyl-meso-2,6-diaminopimeloyl-D-alanyl-D-alanine + ADP + phosphate + H(+)</text>
        <dbReference type="Rhea" id="RHEA:28374"/>
        <dbReference type="ChEBI" id="CHEBI:15378"/>
        <dbReference type="ChEBI" id="CHEBI:30616"/>
        <dbReference type="ChEBI" id="CHEBI:43474"/>
        <dbReference type="ChEBI" id="CHEBI:57822"/>
        <dbReference type="ChEBI" id="CHEBI:61386"/>
        <dbReference type="ChEBI" id="CHEBI:83905"/>
        <dbReference type="ChEBI" id="CHEBI:456216"/>
        <dbReference type="EC" id="6.3.2.10"/>
    </reaction>
</comment>
<feature type="binding site" evidence="10">
    <location>
        <begin position="113"/>
        <end position="119"/>
    </location>
    <ligand>
        <name>ATP</name>
        <dbReference type="ChEBI" id="CHEBI:30616"/>
    </ligand>
</feature>
<dbReference type="InterPro" id="IPR036565">
    <property type="entry name" value="Mur-like_cat_sf"/>
</dbReference>
<dbReference type="GO" id="GO:0047480">
    <property type="term" value="F:UDP-N-acetylmuramoyl-tripeptide-D-alanyl-D-alanine ligase activity"/>
    <property type="evidence" value="ECO:0007669"/>
    <property type="project" value="UniProtKB-UniRule"/>
</dbReference>
<evidence type="ECO:0000256" key="2">
    <source>
        <dbReference type="ARBA" id="ARBA00022598"/>
    </source>
</evidence>
<evidence type="ECO:0000256" key="4">
    <source>
        <dbReference type="ARBA" id="ARBA00022741"/>
    </source>
</evidence>
<dbReference type="InterPro" id="IPR004101">
    <property type="entry name" value="Mur_ligase_C"/>
</dbReference>
<dbReference type="Pfam" id="PF01225">
    <property type="entry name" value="Mur_ligase"/>
    <property type="match status" value="1"/>
</dbReference>
<organism evidence="15 16">
    <name type="scientific">Siminovitchia fortis</name>
    <dbReference type="NCBI Taxonomy" id="254758"/>
    <lineage>
        <taxon>Bacteria</taxon>
        <taxon>Bacillati</taxon>
        <taxon>Bacillota</taxon>
        <taxon>Bacilli</taxon>
        <taxon>Bacillales</taxon>
        <taxon>Bacillaceae</taxon>
        <taxon>Siminovitchia</taxon>
    </lineage>
</organism>
<comment type="subcellular location">
    <subcellularLocation>
        <location evidence="10 11">Cytoplasm</location>
    </subcellularLocation>
</comment>
<gene>
    <name evidence="10 15" type="primary">murF</name>
    <name evidence="15" type="ORF">D4N35_007505</name>
</gene>
<dbReference type="Pfam" id="PF08245">
    <property type="entry name" value="Mur_ligase_M"/>
    <property type="match status" value="1"/>
</dbReference>
<dbReference type="PANTHER" id="PTHR43024:SF1">
    <property type="entry name" value="UDP-N-ACETYLMURAMOYL-TRIPEPTIDE--D-ALANYL-D-ALANINE LIGASE"/>
    <property type="match status" value="1"/>
</dbReference>
<dbReference type="SUPFAM" id="SSF63418">
    <property type="entry name" value="MurE/MurF N-terminal domain"/>
    <property type="match status" value="1"/>
</dbReference>
<sequence length="460" mass="50250">MIQRTIGQIANMIKIENDVKKYFNVLVKGVSIDSRKISPGNLFVPFKGEQTDGHKYAEKALDQGAAAVFWQEDVPNPPTNGPVLIVKDTLLALQELAKAYRDELSVKVVGITGSNGKTTTKDITAAVLGETYRVQKTEGNFNNHIGLPLTLLALEETTEIAILEMGMSSRGEISLLTKMARPDAAIITNIGEAHLLDLGSREDIAAAKFEITEGLAPDGLFVFPGNEPLLQEKVASLKNVRLATFGDSPGNDAYPHELKLEERGSTFTASIFPKKPLFLPIAGKHNVMNTLAALLVAKEFSVPVSDVENGLNSVKLSTMRMEWRKGIKGTTILNDSYNSSPTALRAVIEMLESMDGSKEKIAVLGDMLELGDKEKEYHEQIGEEIDPAKIKYVYTYGDLGKWIARGAEKNFPAGYVLSFRDQDELVHSLKEKLSGGELIVVKASRGMKMEKVVEALSAAE</sequence>
<dbReference type="NCBIfam" id="TIGR01143">
    <property type="entry name" value="murF"/>
    <property type="match status" value="1"/>
</dbReference>
<evidence type="ECO:0000256" key="11">
    <source>
        <dbReference type="RuleBase" id="RU004136"/>
    </source>
</evidence>
<dbReference type="GO" id="GO:0071555">
    <property type="term" value="P:cell wall organization"/>
    <property type="evidence" value="ECO:0007669"/>
    <property type="project" value="UniProtKB-KW"/>
</dbReference>
<dbReference type="InterPro" id="IPR013221">
    <property type="entry name" value="Mur_ligase_cen"/>
</dbReference>
<comment type="similarity">
    <text evidence="10">Belongs to the MurCDEF family. MurF subfamily.</text>
</comment>
<evidence type="ECO:0000259" key="14">
    <source>
        <dbReference type="Pfam" id="PF08245"/>
    </source>
</evidence>
<evidence type="ECO:0000256" key="1">
    <source>
        <dbReference type="ARBA" id="ARBA00022490"/>
    </source>
</evidence>
<name>A0A443IVY8_9BACI</name>
<evidence type="ECO:0000256" key="3">
    <source>
        <dbReference type="ARBA" id="ARBA00022618"/>
    </source>
</evidence>
<dbReference type="InterPro" id="IPR036615">
    <property type="entry name" value="Mur_ligase_C_dom_sf"/>
</dbReference>
<dbReference type="InterPro" id="IPR000713">
    <property type="entry name" value="Mur_ligase_N"/>
</dbReference>
<evidence type="ECO:0000313" key="15">
    <source>
        <dbReference type="EMBL" id="RWR12206.1"/>
    </source>
</evidence>
<comment type="pathway">
    <text evidence="10 11">Cell wall biogenesis; peptidoglycan biosynthesis.</text>
</comment>
<dbReference type="EMBL" id="QYTU02000012">
    <property type="protein sequence ID" value="RWR12206.1"/>
    <property type="molecule type" value="Genomic_DNA"/>
</dbReference>
<evidence type="ECO:0000256" key="8">
    <source>
        <dbReference type="ARBA" id="ARBA00023306"/>
    </source>
</evidence>
<dbReference type="SUPFAM" id="SSF53244">
    <property type="entry name" value="MurD-like peptide ligases, peptide-binding domain"/>
    <property type="match status" value="1"/>
</dbReference>
<evidence type="ECO:0000259" key="12">
    <source>
        <dbReference type="Pfam" id="PF01225"/>
    </source>
</evidence>
<dbReference type="RefSeq" id="WP_120072048.1">
    <property type="nucleotide sequence ID" value="NZ_CP126113.1"/>
</dbReference>
<proteinExistence type="inferred from homology"/>
<dbReference type="EC" id="6.3.2.10" evidence="10 11"/>
<dbReference type="InterPro" id="IPR005863">
    <property type="entry name" value="UDP-N-AcMur_synth"/>
</dbReference>
<dbReference type="InterPro" id="IPR051046">
    <property type="entry name" value="MurCDEF_CellWall_CoF430Synth"/>
</dbReference>
<evidence type="ECO:0000256" key="7">
    <source>
        <dbReference type="ARBA" id="ARBA00022984"/>
    </source>
</evidence>
<keyword evidence="7 10" id="KW-0573">Peptidoglycan synthesis</keyword>
<dbReference type="GO" id="GO:0005737">
    <property type="term" value="C:cytoplasm"/>
    <property type="evidence" value="ECO:0007669"/>
    <property type="project" value="UniProtKB-SubCell"/>
</dbReference>
<feature type="domain" description="Mur ligase C-terminal" evidence="13">
    <location>
        <begin position="319"/>
        <end position="445"/>
    </location>
</feature>
<keyword evidence="6 10" id="KW-0133">Cell shape</keyword>
<dbReference type="GO" id="GO:0051301">
    <property type="term" value="P:cell division"/>
    <property type="evidence" value="ECO:0007669"/>
    <property type="project" value="UniProtKB-KW"/>
</dbReference>